<evidence type="ECO:0000313" key="2">
    <source>
        <dbReference type="EMBL" id="RVW26802.1"/>
    </source>
</evidence>
<protein>
    <submittedName>
        <fullName evidence="2">Uncharacterized protein</fullName>
    </submittedName>
</protein>
<dbReference type="PANTHER" id="PTHR36617">
    <property type="entry name" value="PROTEIN, PUTATIVE-RELATED"/>
    <property type="match status" value="1"/>
</dbReference>
<gene>
    <name evidence="2" type="ORF">CK203_099735</name>
</gene>
<reference evidence="2 3" key="1">
    <citation type="journal article" date="2018" name="PLoS Genet.">
        <title>Population sequencing reveals clonal diversity and ancestral inbreeding in the grapevine cultivar Chardonnay.</title>
        <authorList>
            <person name="Roach M.J."/>
            <person name="Johnson D.L."/>
            <person name="Bohlmann J."/>
            <person name="van Vuuren H.J."/>
            <person name="Jones S.J."/>
            <person name="Pretorius I.S."/>
            <person name="Schmidt S.A."/>
            <person name="Borneman A.R."/>
        </authorList>
    </citation>
    <scope>NUCLEOTIDE SEQUENCE [LARGE SCALE GENOMIC DNA]</scope>
    <source>
        <strain evidence="3">cv. Chardonnay</strain>
        <tissue evidence="2">Leaf</tissue>
    </source>
</reference>
<sequence length="516" mass="58906">MKLQCEDQEPLHGKYGPLKEKKERRQRDCTSGSFSGRPFSPPDLTCRSHNHHPRGAAAKQRFYTNKSDHYTLNVDNSQLEPIDWRKEGPFDYAFVFFINNGGIGTEVDYPYIAYDGRWDHGKATSNRYHLNRRQGFLILPIGYIFRQQWTMVLLLFDMAQKIAWITGLNYNSCPEAAPPAAGIFEYAFKGDTAYLRLPPAVKIMIAISGLSINLNKSKILLVGRVENAEVLASELGCKDEEETRFVEEQFISKGGRITLIRSTLASMPIYLMSLMRIPRVVRLRLEKIQGISFGVGVHWRRSLIFRKYGEEGGGWISREVREGYGVGFWKEIRKEGVLMFKNVSFTVGDGRRVKFWKDIWCGNIPLCEAFPSLFAFAVSRDTWVADCGTLWGMQGDGILVSLDPLMIGRWRRCPVSLENHLEPLCAYKGGFFCLGSFLGEGSNPRSTQKEGLDFSKQSFRLRLETLSLVGLLPLWTRSEERPGSQLLFLFWTVDRGSYQILCNGNISIFWKSEESK</sequence>
<comment type="caution">
    <text evidence="2">The sequence shown here is derived from an EMBL/GenBank/DDBJ whole genome shotgun (WGS) entry which is preliminary data.</text>
</comment>
<accession>A0A438CUC6</accession>
<feature type="region of interest" description="Disordered" evidence="1">
    <location>
        <begin position="1"/>
        <end position="52"/>
    </location>
</feature>
<feature type="compositionally biased region" description="Basic and acidic residues" evidence="1">
    <location>
        <begin position="9"/>
        <end position="28"/>
    </location>
</feature>
<dbReference type="PANTHER" id="PTHR36617:SF16">
    <property type="entry name" value="OS04G0516500 PROTEIN"/>
    <property type="match status" value="1"/>
</dbReference>
<dbReference type="Proteomes" id="UP000288805">
    <property type="component" value="Unassembled WGS sequence"/>
</dbReference>
<dbReference type="AlphaFoldDB" id="A0A438CUC6"/>
<evidence type="ECO:0000313" key="3">
    <source>
        <dbReference type="Proteomes" id="UP000288805"/>
    </source>
</evidence>
<name>A0A438CUC6_VITVI</name>
<evidence type="ECO:0000256" key="1">
    <source>
        <dbReference type="SAM" id="MobiDB-lite"/>
    </source>
</evidence>
<organism evidence="2 3">
    <name type="scientific">Vitis vinifera</name>
    <name type="common">Grape</name>
    <dbReference type="NCBI Taxonomy" id="29760"/>
    <lineage>
        <taxon>Eukaryota</taxon>
        <taxon>Viridiplantae</taxon>
        <taxon>Streptophyta</taxon>
        <taxon>Embryophyta</taxon>
        <taxon>Tracheophyta</taxon>
        <taxon>Spermatophyta</taxon>
        <taxon>Magnoliopsida</taxon>
        <taxon>eudicotyledons</taxon>
        <taxon>Gunneridae</taxon>
        <taxon>Pentapetalae</taxon>
        <taxon>rosids</taxon>
        <taxon>Vitales</taxon>
        <taxon>Vitaceae</taxon>
        <taxon>Viteae</taxon>
        <taxon>Vitis</taxon>
    </lineage>
</organism>
<dbReference type="EMBL" id="QGNW01001983">
    <property type="protein sequence ID" value="RVW26802.1"/>
    <property type="molecule type" value="Genomic_DNA"/>
</dbReference>
<proteinExistence type="predicted"/>